<accession>A0A915KIB1</accession>
<evidence type="ECO:0000256" key="1">
    <source>
        <dbReference type="SAM" id="MobiDB-lite"/>
    </source>
</evidence>
<protein>
    <submittedName>
        <fullName evidence="3">Uncharacterized protein</fullName>
    </submittedName>
</protein>
<dbReference type="Proteomes" id="UP000887565">
    <property type="component" value="Unplaced"/>
</dbReference>
<dbReference type="AlphaFoldDB" id="A0A915KIB1"/>
<reference evidence="3" key="1">
    <citation type="submission" date="2022-11" db="UniProtKB">
        <authorList>
            <consortium name="WormBaseParasite"/>
        </authorList>
    </citation>
    <scope>IDENTIFICATION</scope>
</reference>
<feature type="region of interest" description="Disordered" evidence="1">
    <location>
        <begin position="1"/>
        <end position="71"/>
    </location>
</feature>
<dbReference type="WBParaSite" id="nRc.2.0.1.t37736-RA">
    <property type="protein sequence ID" value="nRc.2.0.1.t37736-RA"/>
    <property type="gene ID" value="nRc.2.0.1.g37736"/>
</dbReference>
<keyword evidence="2" id="KW-1185">Reference proteome</keyword>
<organism evidence="2 3">
    <name type="scientific">Romanomermis culicivorax</name>
    <name type="common">Nematode worm</name>
    <dbReference type="NCBI Taxonomy" id="13658"/>
    <lineage>
        <taxon>Eukaryota</taxon>
        <taxon>Metazoa</taxon>
        <taxon>Ecdysozoa</taxon>
        <taxon>Nematoda</taxon>
        <taxon>Enoplea</taxon>
        <taxon>Dorylaimia</taxon>
        <taxon>Mermithida</taxon>
        <taxon>Mermithoidea</taxon>
        <taxon>Mermithidae</taxon>
        <taxon>Romanomermis</taxon>
    </lineage>
</organism>
<evidence type="ECO:0000313" key="3">
    <source>
        <dbReference type="WBParaSite" id="nRc.2.0.1.t37736-RA"/>
    </source>
</evidence>
<sequence length="108" mass="11953">MKKVTRKKRQDRESSKEDKKNNMKNNKKERIRKIFGPPIALGQPLASTSSVDNDQRHPGTAAQHQEPRSADNFVIGAVIRSRKSTAHPASDVHGSCCCETGKAPPLFC</sequence>
<proteinExistence type="predicted"/>
<feature type="compositionally biased region" description="Basic and acidic residues" evidence="1">
    <location>
        <begin position="10"/>
        <end position="21"/>
    </location>
</feature>
<evidence type="ECO:0000313" key="2">
    <source>
        <dbReference type="Proteomes" id="UP000887565"/>
    </source>
</evidence>
<name>A0A915KIB1_ROMCU</name>